<dbReference type="OrthoDB" id="5770596at2"/>
<accession>A0A5P9CRH5</accession>
<protein>
    <submittedName>
        <fullName evidence="1">Uncharacterized protein</fullName>
    </submittedName>
</protein>
<keyword evidence="2" id="KW-1185">Reference proteome</keyword>
<geneLocation type="plasmid" evidence="2">
    <name>pthaf100_b</name>
</geneLocation>
<evidence type="ECO:0000313" key="1">
    <source>
        <dbReference type="EMBL" id="QFT28806.1"/>
    </source>
</evidence>
<keyword evidence="1" id="KW-0614">Plasmid</keyword>
<dbReference type="EMBL" id="CP045352">
    <property type="protein sequence ID" value="QFT28806.1"/>
    <property type="molecule type" value="Genomic_DNA"/>
</dbReference>
<gene>
    <name evidence="1" type="ORF">FIV01_20605</name>
</gene>
<name>A0A5P9CRH5_9VIBR</name>
<dbReference type="RefSeq" id="WP_152432814.1">
    <property type="nucleotide sequence ID" value="NZ_CBCSDK010000028.1"/>
</dbReference>
<dbReference type="KEGG" id="vaq:FIV01_20605"/>
<evidence type="ECO:0000313" key="2">
    <source>
        <dbReference type="Proteomes" id="UP000326936"/>
    </source>
</evidence>
<proteinExistence type="predicted"/>
<dbReference type="Proteomes" id="UP000326936">
    <property type="component" value="Plasmid pTHAF100_b"/>
</dbReference>
<reference evidence="1 2" key="1">
    <citation type="submission" date="2019-10" db="EMBL/GenBank/DDBJ databases">
        <title>Complete genome sequence of Vibrio sp. strain THAF100, isolated from non-filtered water from the water column of tank 6 of a marine aquarium containing stony-coral fragments. Water maintained at 26 degree C.</title>
        <authorList>
            <person name="Ruckert C."/>
            <person name="Franco A."/>
            <person name="Kalinowski J."/>
            <person name="Glaeser S."/>
        </authorList>
    </citation>
    <scope>NUCLEOTIDE SEQUENCE [LARGE SCALE GENOMIC DNA]</scope>
    <source>
        <strain evidence="1 2">THAF100</strain>
        <plasmid evidence="2">pthaf100_b</plasmid>
    </source>
</reference>
<sequence>MAVTVRKIEEHAEMMEELKKLTGEKTAAGALIKAGYIAIRESERAQTLSQDKRELEYKLNDTQYKVSNFIDALNELKEIDSK</sequence>
<organism evidence="1 2">
    <name type="scientific">Vibrio aquimaris</name>
    <dbReference type="NCBI Taxonomy" id="2587862"/>
    <lineage>
        <taxon>Bacteria</taxon>
        <taxon>Pseudomonadati</taxon>
        <taxon>Pseudomonadota</taxon>
        <taxon>Gammaproteobacteria</taxon>
        <taxon>Vibrionales</taxon>
        <taxon>Vibrionaceae</taxon>
        <taxon>Vibrio</taxon>
    </lineage>
</organism>
<dbReference type="AlphaFoldDB" id="A0A5P9CRH5"/>